<feature type="signal peptide" evidence="1">
    <location>
        <begin position="1"/>
        <end position="23"/>
    </location>
</feature>
<name>A0ABX2DLZ7_9BACL</name>
<feature type="domain" description="Copper amine oxidase-like N-terminal" evidence="2">
    <location>
        <begin position="31"/>
        <end position="139"/>
    </location>
</feature>
<protein>
    <recommendedName>
        <fullName evidence="2">Copper amine oxidase-like N-terminal domain-containing protein</fullName>
    </recommendedName>
</protein>
<evidence type="ECO:0000313" key="4">
    <source>
        <dbReference type="Proteomes" id="UP000711047"/>
    </source>
</evidence>
<dbReference type="InterPro" id="IPR012854">
    <property type="entry name" value="Cu_amine_oxidase-like_N"/>
</dbReference>
<gene>
    <name evidence="3" type="ORF">HQN87_09970</name>
</gene>
<evidence type="ECO:0000313" key="3">
    <source>
        <dbReference type="EMBL" id="NQX45656.1"/>
    </source>
</evidence>
<accession>A0ABX2DLZ7</accession>
<evidence type="ECO:0000259" key="2">
    <source>
        <dbReference type="Pfam" id="PF07833"/>
    </source>
</evidence>
<proteinExistence type="predicted"/>
<dbReference type="Pfam" id="PF07833">
    <property type="entry name" value="Cu_amine_oxidN1"/>
    <property type="match status" value="1"/>
</dbReference>
<dbReference type="SUPFAM" id="SSF55383">
    <property type="entry name" value="Copper amine oxidase, domain N"/>
    <property type="match status" value="1"/>
</dbReference>
<keyword evidence="1" id="KW-0732">Signal</keyword>
<organism evidence="3 4">
    <name type="scientific">Paenibacillus tritici</name>
    <dbReference type="NCBI Taxonomy" id="1873425"/>
    <lineage>
        <taxon>Bacteria</taxon>
        <taxon>Bacillati</taxon>
        <taxon>Bacillota</taxon>
        <taxon>Bacilli</taxon>
        <taxon>Bacillales</taxon>
        <taxon>Paenibacillaceae</taxon>
        <taxon>Paenibacillus</taxon>
    </lineage>
</organism>
<dbReference type="RefSeq" id="WP_173131603.1">
    <property type="nucleotide sequence ID" value="NZ_JABMKX010000005.1"/>
</dbReference>
<reference evidence="3 4" key="1">
    <citation type="submission" date="2020-05" db="EMBL/GenBank/DDBJ databases">
        <title>Paenibacillus glebae, sp. nov., Paenibacillus humi sp. nov., Paenibacillus pedi sp. nov., Paenibacillus terrestris sp. nov. and Paenibacillus terricola sp. nov., isolated from a forest top soil sample.</title>
        <authorList>
            <person name="Qi S."/>
            <person name="Carlier A."/>
            <person name="Cnockaert M."/>
            <person name="Vandamme P."/>
        </authorList>
    </citation>
    <scope>NUCLEOTIDE SEQUENCE [LARGE SCALE GENOMIC DNA]</scope>
    <source>
        <strain evidence="3 4">LMG 29502</strain>
    </source>
</reference>
<comment type="caution">
    <text evidence="3">The sequence shown here is derived from an EMBL/GenBank/DDBJ whole genome shotgun (WGS) entry which is preliminary data.</text>
</comment>
<dbReference type="Gene3D" id="3.30.457.10">
    <property type="entry name" value="Copper amine oxidase-like, N-terminal domain"/>
    <property type="match status" value="1"/>
</dbReference>
<keyword evidence="4" id="KW-1185">Reference proteome</keyword>
<dbReference type="InterPro" id="IPR036582">
    <property type="entry name" value="Mao_N_sf"/>
</dbReference>
<feature type="chain" id="PRO_5047347551" description="Copper amine oxidase-like N-terminal domain-containing protein" evidence="1">
    <location>
        <begin position="24"/>
        <end position="394"/>
    </location>
</feature>
<dbReference type="Proteomes" id="UP000711047">
    <property type="component" value="Unassembled WGS sequence"/>
</dbReference>
<evidence type="ECO:0000256" key="1">
    <source>
        <dbReference type="SAM" id="SignalP"/>
    </source>
</evidence>
<sequence>MKKLLSLLGISLLALVLAVPAFAADKPIKVYINGSNLTFTAGAPYLKDNTVLVPFRGIFEKLGLKVLWDSKTGTVTGTGTDLSISLKIGSKRASINGTVKPLTVAPVSSAGTTYIPLRFIAEATGGTAAWEPASRSVKITVPQSSSSSEKDVTALIQLSNKYYNEEKAISFYSLVDGESDNTEAVANMTSQFELYDLKNTIESLKILSLSGKEATVYTVEKSVRTGGYYMPDERYEYLYTLIRQGGSWKISSMELQESSVLLTREQGMKPAVVPQGDATGIKNTVSQYYENMNAHNVDGTADLMTSYGEEQDASYKEELRDFFETYALGYSMSSANIYYYATAADEAAVYTEVTVTDGESKETYTQSLILILSKSESGAWTIDTSYHISYDTES</sequence>
<dbReference type="SUPFAM" id="SSF54427">
    <property type="entry name" value="NTF2-like"/>
    <property type="match status" value="1"/>
</dbReference>
<dbReference type="InterPro" id="IPR032710">
    <property type="entry name" value="NTF2-like_dom_sf"/>
</dbReference>
<dbReference type="EMBL" id="JABMKX010000005">
    <property type="protein sequence ID" value="NQX45656.1"/>
    <property type="molecule type" value="Genomic_DNA"/>
</dbReference>